<evidence type="ECO:0008006" key="3">
    <source>
        <dbReference type="Google" id="ProtNLM"/>
    </source>
</evidence>
<accession>A0A8T1TMD0</accession>
<reference evidence="1" key="1">
    <citation type="submission" date="2021-01" db="EMBL/GenBank/DDBJ databases">
        <title>Phytophthora aleatoria, a newly-described species from Pinus radiata is distinct from Phytophthora cactorum isolates based on comparative genomics.</title>
        <authorList>
            <person name="Mcdougal R."/>
            <person name="Panda P."/>
            <person name="Williams N."/>
            <person name="Studholme D.J."/>
        </authorList>
    </citation>
    <scope>NUCLEOTIDE SEQUENCE</scope>
    <source>
        <strain evidence="1">NZFS 3830</strain>
    </source>
</reference>
<evidence type="ECO:0000313" key="1">
    <source>
        <dbReference type="EMBL" id="KAG6941960.1"/>
    </source>
</evidence>
<name>A0A8T1TMD0_9STRA</name>
<dbReference type="OrthoDB" id="167658at2759"/>
<dbReference type="AlphaFoldDB" id="A0A8T1TMD0"/>
<organism evidence="1 2">
    <name type="scientific">Phytophthora cactorum</name>
    <dbReference type="NCBI Taxonomy" id="29920"/>
    <lineage>
        <taxon>Eukaryota</taxon>
        <taxon>Sar</taxon>
        <taxon>Stramenopiles</taxon>
        <taxon>Oomycota</taxon>
        <taxon>Peronosporomycetes</taxon>
        <taxon>Peronosporales</taxon>
        <taxon>Peronosporaceae</taxon>
        <taxon>Phytophthora</taxon>
    </lineage>
</organism>
<evidence type="ECO:0000313" key="2">
    <source>
        <dbReference type="Proteomes" id="UP000688947"/>
    </source>
</evidence>
<dbReference type="EMBL" id="JAENGZ010003220">
    <property type="protein sequence ID" value="KAG6941960.1"/>
    <property type="molecule type" value="Genomic_DNA"/>
</dbReference>
<dbReference type="VEuPathDB" id="FungiDB:PC110_g16781"/>
<dbReference type="Proteomes" id="UP000688947">
    <property type="component" value="Unassembled WGS sequence"/>
</dbReference>
<proteinExistence type="predicted"/>
<protein>
    <recommendedName>
        <fullName evidence="3">DUF4939 domain-containing protein</fullName>
    </recommendedName>
</protein>
<gene>
    <name evidence="1" type="ORF">JG687_00019340</name>
</gene>
<comment type="caution">
    <text evidence="1">The sequence shown here is derived from an EMBL/GenBank/DDBJ whole genome shotgun (WGS) entry which is preliminary data.</text>
</comment>
<sequence>MEKIENKPPAYRRVEGISMPHYGGLLDENQELFLDQARLFFGVKNIAYTHEVNGKRVLTIMVSNLTEQATAWYVTQQHEISGITAPAAALRRELIPPDLLEHLRVSLYQLK</sequence>